<accession>A0ABU1AXR6</accession>
<dbReference type="Gene3D" id="3.30.160.20">
    <property type="match status" value="1"/>
</dbReference>
<dbReference type="Gene3D" id="1.20.58.410">
    <property type="entry name" value="Release factor"/>
    <property type="match status" value="1"/>
</dbReference>
<evidence type="ECO:0000259" key="6">
    <source>
        <dbReference type="PROSITE" id="PS00745"/>
    </source>
</evidence>
<evidence type="ECO:0000256" key="4">
    <source>
        <dbReference type="HAMAP-Rule" id="MF_00094"/>
    </source>
</evidence>
<sequence length="386" mass="43051">MNLITPEVRSQIQELTRRAGHIWRYLDGATKITQIEALEAQMSEASFWDDQAAAQKVIGEANRLKNTVNPAKAFNAEVADMQAMLELVDEMEGDPDAEAYQQEILDTLKRLQPKLDQLELASFLSGPHDACNAFLTVNSGAGGTESCDWADMMLRMYTRWAEHAGFKTEVLDIQPGEDAGISSATIRIEGPNAFGYAKAERGVHRLVRISPFDSNARRHTSFSSVDVTAEIEDDVEIEIDEADIRTDVYRASGKGGQHVNRTESAVRLTHLPSGIVVTCQNERSQIKNKATAMKTLKSRLYEKQEDEKRSEMEKFYGEKGEIAWGNQIRSYVFQPYQMVKDLRTGVETGNVQAVMDGALDPFIHAWLRAGGPTSRKAAADREFGDE</sequence>
<name>A0ABU1AXR6_9BACT</name>
<evidence type="ECO:0000256" key="5">
    <source>
        <dbReference type="NCBIfam" id="TIGR00020"/>
    </source>
</evidence>
<dbReference type="HAMAP" id="MF_00094">
    <property type="entry name" value="Rel_fac_2"/>
    <property type="match status" value="1"/>
</dbReference>
<dbReference type="Pfam" id="PF00472">
    <property type="entry name" value="RF-1"/>
    <property type="match status" value="1"/>
</dbReference>
<dbReference type="InterPro" id="IPR004374">
    <property type="entry name" value="PrfB"/>
</dbReference>
<dbReference type="SMART" id="SM00937">
    <property type="entry name" value="PCRF"/>
    <property type="match status" value="1"/>
</dbReference>
<evidence type="ECO:0000256" key="3">
    <source>
        <dbReference type="ARBA" id="ARBA00022917"/>
    </source>
</evidence>
<dbReference type="PANTHER" id="PTHR43116">
    <property type="entry name" value="PEPTIDE CHAIN RELEASE FACTOR 2"/>
    <property type="match status" value="1"/>
</dbReference>
<dbReference type="Gene3D" id="3.30.70.1660">
    <property type="match status" value="1"/>
</dbReference>
<comment type="function">
    <text evidence="4">Peptide chain release factor 2 directs the termination of translation in response to the peptide chain termination codons UGA and UAA.</text>
</comment>
<dbReference type="InterPro" id="IPR000352">
    <property type="entry name" value="Pep_chain_release_fac_I"/>
</dbReference>
<comment type="subcellular location">
    <subcellularLocation>
        <location evidence="4">Cytoplasm</location>
    </subcellularLocation>
</comment>
<feature type="domain" description="Prokaryotic-type class I peptide chain release factors" evidence="6">
    <location>
        <begin position="250"/>
        <end position="266"/>
    </location>
</feature>
<keyword evidence="2 4" id="KW-0488">Methylation</keyword>
<dbReference type="NCBIfam" id="TIGR00020">
    <property type="entry name" value="prfB"/>
    <property type="match status" value="1"/>
</dbReference>
<organism evidence="7 8">
    <name type="scientific">Thalassobacterium maritimum</name>
    <dbReference type="NCBI Taxonomy" id="3041265"/>
    <lineage>
        <taxon>Bacteria</taxon>
        <taxon>Pseudomonadati</taxon>
        <taxon>Verrucomicrobiota</taxon>
        <taxon>Opitutia</taxon>
        <taxon>Puniceicoccales</taxon>
        <taxon>Coraliomargaritaceae</taxon>
        <taxon>Thalassobacterium</taxon>
    </lineage>
</organism>
<reference evidence="7 8" key="1">
    <citation type="submission" date="2023-04" db="EMBL/GenBank/DDBJ databases">
        <title>A novel bacteria isolated from coastal sediment.</title>
        <authorList>
            <person name="Liu X.-J."/>
            <person name="Du Z.-J."/>
        </authorList>
    </citation>
    <scope>NUCLEOTIDE SEQUENCE [LARGE SCALE GENOMIC DNA]</scope>
    <source>
        <strain evidence="7 8">SDUM461003</strain>
    </source>
</reference>
<comment type="PTM">
    <text evidence="4">Methylated by PrmC. Methylation increases the termination efficiency of RF2.</text>
</comment>
<dbReference type="InterPro" id="IPR045853">
    <property type="entry name" value="Pep_chain_release_fac_I_sf"/>
</dbReference>
<keyword evidence="8" id="KW-1185">Reference proteome</keyword>
<keyword evidence="4" id="KW-0963">Cytoplasm</keyword>
<evidence type="ECO:0000313" key="7">
    <source>
        <dbReference type="EMBL" id="MDQ8208951.1"/>
    </source>
</evidence>
<gene>
    <name evidence="4 7" type="primary">prfB</name>
    <name evidence="7" type="ORF">QEH52_15605</name>
</gene>
<dbReference type="SUPFAM" id="SSF75620">
    <property type="entry name" value="Release factor"/>
    <property type="match status" value="1"/>
</dbReference>
<comment type="similarity">
    <text evidence="1 4">Belongs to the prokaryotic/mitochondrial release factor family.</text>
</comment>
<dbReference type="Pfam" id="PF03462">
    <property type="entry name" value="PCRF"/>
    <property type="match status" value="1"/>
</dbReference>
<protein>
    <recommendedName>
        <fullName evidence="4 5">Peptide chain release factor 2</fullName>
        <shortName evidence="4">RF-2</shortName>
    </recommendedName>
</protein>
<comment type="caution">
    <text evidence="7">The sequence shown here is derived from an EMBL/GenBank/DDBJ whole genome shotgun (WGS) entry which is preliminary data.</text>
</comment>
<proteinExistence type="inferred from homology"/>
<dbReference type="PROSITE" id="PS00745">
    <property type="entry name" value="RF_PROK_I"/>
    <property type="match status" value="1"/>
</dbReference>
<evidence type="ECO:0000313" key="8">
    <source>
        <dbReference type="Proteomes" id="UP001225316"/>
    </source>
</evidence>
<evidence type="ECO:0000256" key="1">
    <source>
        <dbReference type="ARBA" id="ARBA00010835"/>
    </source>
</evidence>
<dbReference type="InterPro" id="IPR005139">
    <property type="entry name" value="PCRF"/>
</dbReference>
<dbReference type="RefSeq" id="WP_308951692.1">
    <property type="nucleotide sequence ID" value="NZ_JARXHW010000046.1"/>
</dbReference>
<dbReference type="EMBL" id="JARXHW010000046">
    <property type="protein sequence ID" value="MDQ8208951.1"/>
    <property type="molecule type" value="Genomic_DNA"/>
</dbReference>
<feature type="modified residue" description="N5-methylglutamine" evidence="4">
    <location>
        <position position="257"/>
    </location>
</feature>
<dbReference type="PANTHER" id="PTHR43116:SF3">
    <property type="entry name" value="CLASS I PEPTIDE CHAIN RELEASE FACTOR"/>
    <property type="match status" value="1"/>
</dbReference>
<evidence type="ECO:0000256" key="2">
    <source>
        <dbReference type="ARBA" id="ARBA00022481"/>
    </source>
</evidence>
<dbReference type="Proteomes" id="UP001225316">
    <property type="component" value="Unassembled WGS sequence"/>
</dbReference>
<keyword evidence="3 4" id="KW-0648">Protein biosynthesis</keyword>